<reference evidence="3" key="2">
    <citation type="submission" date="2020-09" db="EMBL/GenBank/DDBJ databases">
        <authorList>
            <person name="Sun Q."/>
            <person name="Zhou Y."/>
        </authorList>
    </citation>
    <scope>NUCLEOTIDE SEQUENCE</scope>
    <source>
        <strain evidence="3">CGMCC 1.12506</strain>
    </source>
</reference>
<protein>
    <recommendedName>
        <fullName evidence="2">Secretion system C-terminal sorting domain-containing protein</fullName>
    </recommendedName>
</protein>
<accession>A0A917D9L3</accession>
<reference evidence="3" key="1">
    <citation type="journal article" date="2014" name="Int. J. Syst. Evol. Microbiol.">
        <title>Complete genome sequence of Corynebacterium casei LMG S-19264T (=DSM 44701T), isolated from a smear-ripened cheese.</title>
        <authorList>
            <consortium name="US DOE Joint Genome Institute (JGI-PGF)"/>
            <person name="Walter F."/>
            <person name="Albersmeier A."/>
            <person name="Kalinowski J."/>
            <person name="Ruckert C."/>
        </authorList>
    </citation>
    <scope>NUCLEOTIDE SEQUENCE</scope>
    <source>
        <strain evidence="3">CGMCC 1.12506</strain>
    </source>
</reference>
<comment type="caution">
    <text evidence="3">The sequence shown here is derived from an EMBL/GenBank/DDBJ whole genome shotgun (WGS) entry which is preliminary data.</text>
</comment>
<dbReference type="Pfam" id="PF18962">
    <property type="entry name" value="Por_Secre_tail"/>
    <property type="match status" value="1"/>
</dbReference>
<dbReference type="Proteomes" id="UP000625735">
    <property type="component" value="Unassembled WGS sequence"/>
</dbReference>
<proteinExistence type="predicted"/>
<evidence type="ECO:0000256" key="1">
    <source>
        <dbReference type="ARBA" id="ARBA00022729"/>
    </source>
</evidence>
<keyword evidence="4" id="KW-1185">Reference proteome</keyword>
<gene>
    <name evidence="3" type="ORF">GCM10011343_01540</name>
</gene>
<evidence type="ECO:0000259" key="2">
    <source>
        <dbReference type="Pfam" id="PF18962"/>
    </source>
</evidence>
<organism evidence="3 4">
    <name type="scientific">Flavobacterium orientale</name>
    <dbReference type="NCBI Taxonomy" id="1756020"/>
    <lineage>
        <taxon>Bacteria</taxon>
        <taxon>Pseudomonadati</taxon>
        <taxon>Bacteroidota</taxon>
        <taxon>Flavobacteriia</taxon>
        <taxon>Flavobacteriales</taxon>
        <taxon>Flavobacteriaceae</taxon>
        <taxon>Flavobacterium</taxon>
    </lineage>
</organism>
<keyword evidence="1" id="KW-0732">Signal</keyword>
<dbReference type="EMBL" id="BMFG01000001">
    <property type="protein sequence ID" value="GGD14175.1"/>
    <property type="molecule type" value="Genomic_DNA"/>
</dbReference>
<dbReference type="NCBIfam" id="TIGR04183">
    <property type="entry name" value="Por_Secre_tail"/>
    <property type="match status" value="1"/>
</dbReference>
<dbReference type="InterPro" id="IPR026444">
    <property type="entry name" value="Secre_tail"/>
</dbReference>
<evidence type="ECO:0000313" key="3">
    <source>
        <dbReference type="EMBL" id="GGD14175.1"/>
    </source>
</evidence>
<sequence>MQAQAPQIEGDIMMCPWTDGTASITTSQTYDSYQWYFKYWFLPGEYEAISGATGASFTYDWYTYDQALLKVVVTLDGSTFESNVIQVDSWNWVGLTVFNEMNDNVTFDPDTETYLLCEGTTFELSINNPPYDTNIVWYKNDTPIAGATQSNYLVTEPGYYYVSAAPSFCPDNSSNSLGFAVAWNLDCSLSVTNPNGNPIVQVYPNPAKDKIRISSQNFQPESYSILDVSGKAIQSGFLTADGILDVSTLSSGMYLLQINSDMQLTTHKIIKE</sequence>
<name>A0A917D9L3_9FLAO</name>
<dbReference type="AlphaFoldDB" id="A0A917D9L3"/>
<feature type="domain" description="Secretion system C-terminal sorting" evidence="2">
    <location>
        <begin position="202"/>
        <end position="270"/>
    </location>
</feature>
<evidence type="ECO:0000313" key="4">
    <source>
        <dbReference type="Proteomes" id="UP000625735"/>
    </source>
</evidence>